<name>Q6F9T9_ACIAD</name>
<sequence>MMDHWNLQLAQKILLAWLFFVALAFTHPFGFNSIITCKNDGSYNPNLVIQFDLNSY</sequence>
<dbReference type="EMBL" id="CR543861">
    <property type="protein sequence ID" value="CAG69174.1"/>
    <property type="molecule type" value="Genomic_DNA"/>
</dbReference>
<organism evidence="1 2">
    <name type="scientific">Acinetobacter baylyi (strain ATCC 33305 / BD413 / ADP1)</name>
    <dbReference type="NCBI Taxonomy" id="62977"/>
    <lineage>
        <taxon>Bacteria</taxon>
        <taxon>Pseudomonadati</taxon>
        <taxon>Pseudomonadota</taxon>
        <taxon>Gammaproteobacteria</taxon>
        <taxon>Moraxellales</taxon>
        <taxon>Moraxellaceae</taxon>
        <taxon>Acinetobacter</taxon>
    </lineage>
</organism>
<proteinExistence type="predicted"/>
<gene>
    <name evidence="1" type="ordered locus">ACIAD2399</name>
</gene>
<dbReference type="HOGENOM" id="CLU_3003433_0_0_6"/>
<protein>
    <submittedName>
        <fullName evidence="1">Uncharacterized protein</fullName>
    </submittedName>
</protein>
<evidence type="ECO:0000313" key="2">
    <source>
        <dbReference type="Proteomes" id="UP000000430"/>
    </source>
</evidence>
<accession>Q6F9T9</accession>
<evidence type="ECO:0000313" key="1">
    <source>
        <dbReference type="EMBL" id="CAG69174.1"/>
    </source>
</evidence>
<reference evidence="1 2" key="1">
    <citation type="journal article" date="2004" name="Nucleic Acids Res.">
        <title>Unique features revealed by the genome sequence of Acinetobacter sp. ADP1, a versatile and naturally transformation competent bacterium.</title>
        <authorList>
            <person name="Barbe V."/>
            <person name="Vallenet D."/>
            <person name="Fonknechten N."/>
            <person name="Kreimeyer A."/>
            <person name="Oztas S."/>
            <person name="Labarre L."/>
            <person name="Cruveiller S."/>
            <person name="Robert C."/>
            <person name="Duprat S."/>
            <person name="Wincker P."/>
            <person name="Ornston L.N."/>
            <person name="Weissenbach J."/>
            <person name="Marliere P."/>
            <person name="Cohen G.N."/>
            <person name="Medigue C."/>
        </authorList>
    </citation>
    <scope>NUCLEOTIDE SEQUENCE [LARGE SCALE GENOMIC DNA]</scope>
    <source>
        <strain evidence="2">ATCC 33305 / BD413 / ADP1</strain>
    </source>
</reference>
<dbReference type="Proteomes" id="UP000000430">
    <property type="component" value="Chromosome"/>
</dbReference>
<dbReference type="KEGG" id="aci:ACIAD2399"/>
<dbReference type="AlphaFoldDB" id="Q6F9T9"/>